<dbReference type="Proteomes" id="UP000838756">
    <property type="component" value="Unassembled WGS sequence"/>
</dbReference>
<proteinExistence type="predicted"/>
<dbReference type="EMBL" id="CAKXAJ010024815">
    <property type="protein sequence ID" value="CAH2230550.1"/>
    <property type="molecule type" value="Genomic_DNA"/>
</dbReference>
<dbReference type="AlphaFoldDB" id="A0A8S4R7U1"/>
<accession>A0A8S4R7U1</accession>
<evidence type="ECO:0000313" key="2">
    <source>
        <dbReference type="Proteomes" id="UP000838756"/>
    </source>
</evidence>
<sequence length="76" mass="8749">MFTFVGGPMRVEAKRYSSGDHDSLDEEEHISALQNEIKSKDEVIYNVCSKYFKLKKSKGGLKKKFDALQTHMHKVN</sequence>
<dbReference type="OrthoDB" id="7600531at2759"/>
<gene>
    <name evidence="1" type="primary">jg8878</name>
    <name evidence="1" type="ORF">PAEG_LOCUS9759</name>
</gene>
<keyword evidence="2" id="KW-1185">Reference proteome</keyword>
<evidence type="ECO:0000313" key="1">
    <source>
        <dbReference type="EMBL" id="CAH2230550.1"/>
    </source>
</evidence>
<organism evidence="1 2">
    <name type="scientific">Pararge aegeria aegeria</name>
    <dbReference type="NCBI Taxonomy" id="348720"/>
    <lineage>
        <taxon>Eukaryota</taxon>
        <taxon>Metazoa</taxon>
        <taxon>Ecdysozoa</taxon>
        <taxon>Arthropoda</taxon>
        <taxon>Hexapoda</taxon>
        <taxon>Insecta</taxon>
        <taxon>Pterygota</taxon>
        <taxon>Neoptera</taxon>
        <taxon>Endopterygota</taxon>
        <taxon>Lepidoptera</taxon>
        <taxon>Glossata</taxon>
        <taxon>Ditrysia</taxon>
        <taxon>Papilionoidea</taxon>
        <taxon>Nymphalidae</taxon>
        <taxon>Satyrinae</taxon>
        <taxon>Satyrini</taxon>
        <taxon>Parargina</taxon>
        <taxon>Pararge</taxon>
    </lineage>
</organism>
<reference evidence="1" key="1">
    <citation type="submission" date="2022-03" db="EMBL/GenBank/DDBJ databases">
        <authorList>
            <person name="Lindestad O."/>
        </authorList>
    </citation>
    <scope>NUCLEOTIDE SEQUENCE</scope>
</reference>
<comment type="caution">
    <text evidence="1">The sequence shown here is derived from an EMBL/GenBank/DDBJ whole genome shotgun (WGS) entry which is preliminary data.</text>
</comment>
<name>A0A8S4R7U1_9NEOP</name>
<protein>
    <submittedName>
        <fullName evidence="1">Jg8878 protein</fullName>
    </submittedName>
</protein>